<gene>
    <name evidence="13" type="primary">US6B</name>
</gene>
<keyword evidence="7 12" id="KW-0472">Membrane</keyword>
<comment type="subcellular location">
    <subcellularLocation>
        <location evidence="1">Host endoplasmic reticulum membrane</location>
        <topology evidence="1">Single-pass type I membrane protein</topology>
    </subcellularLocation>
</comment>
<evidence type="ECO:0000256" key="6">
    <source>
        <dbReference type="ARBA" id="ARBA00022989"/>
    </source>
</evidence>
<dbReference type="Proteomes" id="UP000113346">
    <property type="component" value="Segment"/>
</dbReference>
<protein>
    <submittedName>
        <fullName evidence="13">Membrane glycoprotein US6B</fullName>
    </submittedName>
</protein>
<keyword evidence="8" id="KW-1015">Disulfide bond</keyword>
<keyword evidence="5" id="KW-1043">Host membrane</keyword>
<proteinExistence type="inferred from homology"/>
<evidence type="ECO:0000256" key="1">
    <source>
        <dbReference type="ARBA" id="ARBA00004482"/>
    </source>
</evidence>
<evidence type="ECO:0000256" key="4">
    <source>
        <dbReference type="ARBA" id="ARBA00022729"/>
    </source>
</evidence>
<reference evidence="13" key="1">
    <citation type="submission" date="2011-12" db="EMBL/GenBank/DDBJ databases">
        <title>Comparative genomics of primate cytomegaloviruses.</title>
        <authorList>
            <person name="Davison A.J."/>
            <person name="Holton M."/>
            <person name="Dolan A."/>
            <person name="Dargan D.J."/>
            <person name="Gatherer D."/>
            <person name="Hayward G.S."/>
        </authorList>
    </citation>
    <scope>NUCLEOTIDE SEQUENCE [LARGE SCALE GENOMIC DNA]</scope>
    <source>
        <strain evidence="13">Colburn</strain>
    </source>
</reference>
<keyword evidence="9" id="KW-0325">Glycoprotein</keyword>
<evidence type="ECO:0000256" key="7">
    <source>
        <dbReference type="ARBA" id="ARBA00023136"/>
    </source>
</evidence>
<evidence type="ECO:0000256" key="2">
    <source>
        <dbReference type="ARBA" id="ARBA00006952"/>
    </source>
</evidence>
<sequence length="182" mass="20213">MRYYLLLACALCAAVVCVKGEDSPVRVNDSNSTCTVTGGILEGTWCVMGDLTPCKMSYKFSYKSRESGQLMVLPGKPTHLSDTVVCFEIYHPVPTDLGVVDLQVNPCNCVVSCSPVTTVTWSSLFNGDLQRLFYEGRHRCIVCVVCANIVVIFGLVMLISWRLCKRNEYSQAGYRSLTEKTR</sequence>
<evidence type="ECO:0000313" key="13">
    <source>
        <dbReference type="EMBL" id="AEV80688.1"/>
    </source>
</evidence>
<dbReference type="GO" id="GO:0052031">
    <property type="term" value="P:symbiont-mediated perturbation of host defense response"/>
    <property type="evidence" value="ECO:0007669"/>
    <property type="project" value="InterPro"/>
</dbReference>
<organism evidence="13 14">
    <name type="scientific">Simian cytomegalovirus (strain Colburn)</name>
    <dbReference type="NCBI Taxonomy" id="50292"/>
    <lineage>
        <taxon>Viruses</taxon>
        <taxon>Duplodnaviria</taxon>
        <taxon>Heunggongvirae</taxon>
        <taxon>Peploviricota</taxon>
        <taxon>Herviviricetes</taxon>
        <taxon>Herpesvirales</taxon>
        <taxon>Orthoherpesviridae</taxon>
        <taxon>Betaherpesvirinae</taxon>
        <taxon>Cytomegalovirus</taxon>
        <taxon>Cytomegalovirus cercopithecinebeta5</taxon>
    </lineage>
</organism>
<organismHost>
    <name type="scientific">Macaca</name>
    <name type="common">macaques</name>
    <dbReference type="NCBI Taxonomy" id="9539"/>
</organismHost>
<evidence type="ECO:0000256" key="3">
    <source>
        <dbReference type="ARBA" id="ARBA00022692"/>
    </source>
</evidence>
<keyword evidence="4" id="KW-0732">Signal</keyword>
<evidence type="ECO:0000256" key="5">
    <source>
        <dbReference type="ARBA" id="ARBA00022870"/>
    </source>
</evidence>
<keyword evidence="10" id="KW-1038">Host endoplasmic reticulum</keyword>
<evidence type="ECO:0000256" key="12">
    <source>
        <dbReference type="SAM" id="Phobius"/>
    </source>
</evidence>
<keyword evidence="3 12" id="KW-0812">Transmembrane</keyword>
<keyword evidence="11" id="KW-0393">Immunoglobulin domain</keyword>
<dbReference type="Pfam" id="PF08001">
    <property type="entry name" value="CMV_US"/>
    <property type="match status" value="1"/>
</dbReference>
<name>G8XU48_SCMVC</name>
<accession>G8XU48</accession>
<dbReference type="GO" id="GO:0044167">
    <property type="term" value="C:host cell endoplasmic reticulum membrane"/>
    <property type="evidence" value="ECO:0007669"/>
    <property type="project" value="UniProtKB-SubCell"/>
</dbReference>
<evidence type="ECO:0000256" key="10">
    <source>
        <dbReference type="ARBA" id="ARBA00023184"/>
    </source>
</evidence>
<dbReference type="EMBL" id="FJ483969">
    <property type="protein sequence ID" value="AEV80688.1"/>
    <property type="molecule type" value="Genomic_DNA"/>
</dbReference>
<evidence type="ECO:0000313" key="14">
    <source>
        <dbReference type="Proteomes" id="UP000113346"/>
    </source>
</evidence>
<keyword evidence="6 12" id="KW-1133">Transmembrane helix</keyword>
<evidence type="ECO:0000256" key="9">
    <source>
        <dbReference type="ARBA" id="ARBA00023180"/>
    </source>
</evidence>
<comment type="similarity">
    <text evidence="2">Belongs to the cytomegalovirus US6 family.</text>
</comment>
<evidence type="ECO:0000256" key="8">
    <source>
        <dbReference type="ARBA" id="ARBA00023157"/>
    </source>
</evidence>
<feature type="transmembrane region" description="Helical" evidence="12">
    <location>
        <begin position="141"/>
        <end position="161"/>
    </location>
</feature>
<evidence type="ECO:0000256" key="11">
    <source>
        <dbReference type="ARBA" id="ARBA00023319"/>
    </source>
</evidence>
<dbReference type="InterPro" id="IPR012536">
    <property type="entry name" value="CMV_US"/>
</dbReference>